<feature type="transmembrane region" description="Helical" evidence="7">
    <location>
        <begin position="337"/>
        <end position="357"/>
    </location>
</feature>
<evidence type="ECO:0000256" key="1">
    <source>
        <dbReference type="ARBA" id="ARBA00004585"/>
    </source>
</evidence>
<dbReference type="GO" id="GO:0005778">
    <property type="term" value="C:peroxisomal membrane"/>
    <property type="evidence" value="ECO:0007669"/>
    <property type="project" value="UniProtKB-SubCell"/>
</dbReference>
<keyword evidence="3 7" id="KW-1133">Transmembrane helix</keyword>
<dbReference type="Proteomes" id="UP000262825">
    <property type="component" value="Unassembled WGS sequence"/>
</dbReference>
<evidence type="ECO:0000256" key="7">
    <source>
        <dbReference type="SAM" id="Phobius"/>
    </source>
</evidence>
<proteinExistence type="predicted"/>
<feature type="region of interest" description="Disordered" evidence="6">
    <location>
        <begin position="228"/>
        <end position="263"/>
    </location>
</feature>
<comment type="subcellular location">
    <subcellularLocation>
        <location evidence="1">Peroxisome membrane</location>
        <topology evidence="1">Multi-pass membrane protein</topology>
    </subcellularLocation>
</comment>
<evidence type="ECO:0000256" key="5">
    <source>
        <dbReference type="ARBA" id="ARBA00023140"/>
    </source>
</evidence>
<feature type="transmembrane region" description="Helical" evidence="7">
    <location>
        <begin position="312"/>
        <end position="331"/>
    </location>
</feature>
<evidence type="ECO:0000313" key="9">
    <source>
        <dbReference type="EMBL" id="SSD58811.1"/>
    </source>
</evidence>
<evidence type="ECO:0000259" key="8">
    <source>
        <dbReference type="Pfam" id="PF06398"/>
    </source>
</evidence>
<dbReference type="EMBL" id="UFAJ01000051">
    <property type="protein sequence ID" value="SSD58811.1"/>
    <property type="molecule type" value="Genomic_DNA"/>
</dbReference>
<protein>
    <recommendedName>
        <fullName evidence="8">TECPR1-like DysF domain-containing protein</fullName>
    </recommendedName>
</protein>
<gene>
    <name evidence="9" type="ORF">SCODWIG_00572</name>
</gene>
<evidence type="ECO:0000256" key="6">
    <source>
        <dbReference type="SAM" id="MobiDB-lite"/>
    </source>
</evidence>
<reference evidence="10" key="1">
    <citation type="submission" date="2018-06" db="EMBL/GenBank/DDBJ databases">
        <authorList>
            <person name="Guldener U."/>
        </authorList>
    </citation>
    <scope>NUCLEOTIDE SEQUENCE [LARGE SCALE GENOMIC DNA]</scope>
    <source>
        <strain evidence="10">UTAD17</strain>
    </source>
</reference>
<dbReference type="InterPro" id="IPR010482">
    <property type="entry name" value="TECPR1-like_DysF"/>
</dbReference>
<keyword evidence="4 7" id="KW-0472">Membrane</keyword>
<keyword evidence="5" id="KW-0576">Peroxisome</keyword>
<organism evidence="9 10">
    <name type="scientific">Saccharomycodes ludwigii</name>
    <dbReference type="NCBI Taxonomy" id="36035"/>
    <lineage>
        <taxon>Eukaryota</taxon>
        <taxon>Fungi</taxon>
        <taxon>Dikarya</taxon>
        <taxon>Ascomycota</taxon>
        <taxon>Saccharomycotina</taxon>
        <taxon>Saccharomycetes</taxon>
        <taxon>Saccharomycodales</taxon>
        <taxon>Saccharomycodaceae</taxon>
        <taxon>Saccharomycodes</taxon>
    </lineage>
</organism>
<name>A0A376B2D7_9ASCO</name>
<dbReference type="GO" id="GO:0007031">
    <property type="term" value="P:peroxisome organization"/>
    <property type="evidence" value="ECO:0007669"/>
    <property type="project" value="TreeGrafter"/>
</dbReference>
<dbReference type="PANTHER" id="PTHR28304:SF1">
    <property type="entry name" value="PEROXISOMAL MEMBRANE PROTEIN PEX28"/>
    <property type="match status" value="1"/>
</dbReference>
<evidence type="ECO:0000313" key="10">
    <source>
        <dbReference type="Proteomes" id="UP000262825"/>
    </source>
</evidence>
<feature type="transmembrane region" description="Helical" evidence="7">
    <location>
        <begin position="131"/>
        <end position="153"/>
    </location>
</feature>
<evidence type="ECO:0000256" key="2">
    <source>
        <dbReference type="ARBA" id="ARBA00022692"/>
    </source>
</evidence>
<dbReference type="AlphaFoldDB" id="A0A376B2D7"/>
<feature type="compositionally biased region" description="Basic and acidic residues" evidence="6">
    <location>
        <begin position="228"/>
        <end position="251"/>
    </location>
</feature>
<accession>A0A376B2D7</accession>
<sequence>MNTFNEKTTQTKRLIGVLNSLLNSAIESTQIIFSNKEDENINSNNKEDTINQHFSDVFFEKILKNVLKNYDETLTSPLSKRIKNKRQQQDLSLKILASDLSFLTSKLSNWFEFQNSLTNLFIWKNPSKTIIFLFVLTAICFHPILILLIPLMYYNIDILIPRYCSIKDHNDSFKSTILDNDVKDIILKSVDSQNTSNSVTLLQGELYQENTFFDKLFKYSTADRGIDNINHKMPADNNRKGVGKEKEEKEQQQQQQQQQTQDPTIFEDNVQQSMEFIINLRDLQSLLNVMVKMIVKTENFLYKNESLLNDRYFAIVISQTILIVCLLFWFFSKYINWHYFFAILFWWILLKNHPYILECRKKREESNNSLNLGNKKSDKKNSNSIFRRWANFYRGLNPITREKLEIYEVQYKDVNGEWSLYKYCKLPFNPYLTKNENIAQIFKSANEDEIGSTNLNLVIPPNGWIFEPQSSWEADLDRFAWNIRWQ</sequence>
<dbReference type="Pfam" id="PF06398">
    <property type="entry name" value="Pex24p"/>
    <property type="match status" value="1"/>
</dbReference>
<dbReference type="VEuPathDB" id="FungiDB:SCODWIG_00572"/>
<evidence type="ECO:0000256" key="4">
    <source>
        <dbReference type="ARBA" id="ARBA00023136"/>
    </source>
</evidence>
<feature type="domain" description="TECPR1-like DysF" evidence="8">
    <location>
        <begin position="91"/>
        <end position="478"/>
    </location>
</feature>
<evidence type="ECO:0000256" key="3">
    <source>
        <dbReference type="ARBA" id="ARBA00022989"/>
    </source>
</evidence>
<keyword evidence="10" id="KW-1185">Reference proteome</keyword>
<dbReference type="PANTHER" id="PTHR28304">
    <property type="entry name" value="PEROXISOMAL MEMBRANE PROTEIN PEX29"/>
    <property type="match status" value="1"/>
</dbReference>
<keyword evidence="2 7" id="KW-0812">Transmembrane</keyword>
<dbReference type="InterPro" id="IPR052816">
    <property type="entry name" value="Peroxisomal_Membrane_PEX28-32"/>
</dbReference>